<keyword evidence="2" id="KW-1185">Reference proteome</keyword>
<evidence type="ECO:0000313" key="1">
    <source>
        <dbReference type="EMBL" id="KAJ4722610.1"/>
    </source>
</evidence>
<dbReference type="Proteomes" id="UP001164539">
    <property type="component" value="Chromosome 3"/>
</dbReference>
<accession>A0ACC1YIY3</accession>
<reference evidence="1 2" key="1">
    <citation type="journal article" date="2023" name="Science">
        <title>Complex scaffold remodeling in plant triterpene biosynthesis.</title>
        <authorList>
            <person name="De La Pena R."/>
            <person name="Hodgson H."/>
            <person name="Liu J.C."/>
            <person name="Stephenson M.J."/>
            <person name="Martin A.C."/>
            <person name="Owen C."/>
            <person name="Harkess A."/>
            <person name="Leebens-Mack J."/>
            <person name="Jimenez L.E."/>
            <person name="Osbourn A."/>
            <person name="Sattely E.S."/>
        </authorList>
    </citation>
    <scope>NUCLEOTIDE SEQUENCE [LARGE SCALE GENOMIC DNA]</scope>
    <source>
        <strain evidence="2">cv. JPN11</strain>
        <tissue evidence="1">Leaf</tissue>
    </source>
</reference>
<evidence type="ECO:0000313" key="2">
    <source>
        <dbReference type="Proteomes" id="UP001164539"/>
    </source>
</evidence>
<gene>
    <name evidence="1" type="ORF">OWV82_006078</name>
</gene>
<name>A0ACC1YIY3_MELAZ</name>
<organism evidence="1 2">
    <name type="scientific">Melia azedarach</name>
    <name type="common">Chinaberry tree</name>
    <dbReference type="NCBI Taxonomy" id="155640"/>
    <lineage>
        <taxon>Eukaryota</taxon>
        <taxon>Viridiplantae</taxon>
        <taxon>Streptophyta</taxon>
        <taxon>Embryophyta</taxon>
        <taxon>Tracheophyta</taxon>
        <taxon>Spermatophyta</taxon>
        <taxon>Magnoliopsida</taxon>
        <taxon>eudicotyledons</taxon>
        <taxon>Gunneridae</taxon>
        <taxon>Pentapetalae</taxon>
        <taxon>rosids</taxon>
        <taxon>malvids</taxon>
        <taxon>Sapindales</taxon>
        <taxon>Meliaceae</taxon>
        <taxon>Melia</taxon>
    </lineage>
</organism>
<comment type="caution">
    <text evidence="1">The sequence shown here is derived from an EMBL/GenBank/DDBJ whole genome shotgun (WGS) entry which is preliminary data.</text>
</comment>
<protein>
    <submittedName>
        <fullName evidence="1">Alba DNA/RNA-binding protein</fullName>
    </submittedName>
</protein>
<sequence length="207" mass="22586">MEATKNVSKSTEFKGEESKNEFSIVLDRESCVTMDACVTVEKSTASKGAEESKNENTNSGSVDKKEAAVVDSGHSKIAITAATAESSSQKKNKKRKNYGNRILVSHTKKPFVFYLNLAKRYMKQYNDIELAALGMAIPTVVTIAEALKRDGLASHKEIKISTVNSKEDQKGHFIQKAKIQIVLGKAEKFNKTAVVTTAPKVAADEKA</sequence>
<proteinExistence type="predicted"/>
<dbReference type="EMBL" id="CM051396">
    <property type="protein sequence ID" value="KAJ4722610.1"/>
    <property type="molecule type" value="Genomic_DNA"/>
</dbReference>